<name>A0ABR8BX56_APHFL</name>
<reference evidence="1 2" key="1">
    <citation type="journal article" date="2020" name="ISME J.">
        <title>Comparative genomics reveals insights into cyanobacterial evolution and habitat adaptation.</title>
        <authorList>
            <person name="Chen M.Y."/>
            <person name="Teng W.K."/>
            <person name="Zhao L."/>
            <person name="Hu C.X."/>
            <person name="Zhou Y.K."/>
            <person name="Han B.P."/>
            <person name="Song L.R."/>
            <person name="Shu W.S."/>
        </authorList>
    </citation>
    <scope>NUCLEOTIDE SEQUENCE [LARGE SCALE GENOMIC DNA]</scope>
    <source>
        <strain evidence="1 2">FACHB-1040</strain>
    </source>
</reference>
<protein>
    <submittedName>
        <fullName evidence="1">Uncharacterized protein</fullName>
    </submittedName>
</protein>
<evidence type="ECO:0000313" key="2">
    <source>
        <dbReference type="Proteomes" id="UP000606721"/>
    </source>
</evidence>
<dbReference type="EMBL" id="JACJQT010000037">
    <property type="protein sequence ID" value="MBD2279503.1"/>
    <property type="molecule type" value="Genomic_DNA"/>
</dbReference>
<sequence length="212" mass="24161">MKLNNLILLFPIITSLVIPLVNLELFNSEIALGKTPQKRIIKGSCGKQKCENLWKQLTKFYPEYIEKYNKECPRNNIISLVIDDENKKIYFTCWDAKKPKNGSRFGAYLGTLPIPGNENKFLTPLPTDPPYAKYLQEQYSNQVKKAQFECSTKGGDFNFLISKDQQLIQLQCYFQAGVNFTDDNNDWVSDSETRGAGVDEILGTFPLPTANK</sequence>
<evidence type="ECO:0000313" key="1">
    <source>
        <dbReference type="EMBL" id="MBD2279503.1"/>
    </source>
</evidence>
<keyword evidence="2" id="KW-1185">Reference proteome</keyword>
<accession>A0ABR8BX56</accession>
<dbReference type="RefSeq" id="WP_190383419.1">
    <property type="nucleotide sequence ID" value="NZ_JACJQT010000037.1"/>
</dbReference>
<dbReference type="Proteomes" id="UP000606721">
    <property type="component" value="Unassembled WGS sequence"/>
</dbReference>
<gene>
    <name evidence="1" type="ORF">H6F99_14760</name>
</gene>
<comment type="caution">
    <text evidence="1">The sequence shown here is derived from an EMBL/GenBank/DDBJ whole genome shotgun (WGS) entry which is preliminary data.</text>
</comment>
<proteinExistence type="predicted"/>
<organism evidence="1 2">
    <name type="scientific">Aphanizomenon flos-aquae FACHB-1040</name>
    <dbReference type="NCBI Taxonomy" id="2692887"/>
    <lineage>
        <taxon>Bacteria</taxon>
        <taxon>Bacillati</taxon>
        <taxon>Cyanobacteriota</taxon>
        <taxon>Cyanophyceae</taxon>
        <taxon>Nostocales</taxon>
        <taxon>Aphanizomenonaceae</taxon>
        <taxon>Aphanizomenon</taxon>
    </lineage>
</organism>